<dbReference type="Proteomes" id="UP000003246">
    <property type="component" value="Unassembled WGS sequence"/>
</dbReference>
<sequence>MFFVFELIEEVRLDSIIKERLHESQCFLLTKIFQKSDEYTYNVIVFQQPFM</sequence>
<dbReference type="HOGENOM" id="CLU_3095462_0_0_10"/>
<accession>E5WXI1</accession>
<evidence type="ECO:0000313" key="1">
    <source>
        <dbReference type="EMBL" id="EFV30277.1"/>
    </source>
</evidence>
<gene>
    <name evidence="1" type="ORF">HMPREF1016_01383</name>
</gene>
<evidence type="ECO:0000313" key="2">
    <source>
        <dbReference type="Proteomes" id="UP000003246"/>
    </source>
</evidence>
<protein>
    <submittedName>
        <fullName evidence="1">Uncharacterized protein</fullName>
    </submittedName>
</protein>
<dbReference type="EMBL" id="ACWG01000015">
    <property type="protein sequence ID" value="EFV30277.1"/>
    <property type="molecule type" value="Genomic_DNA"/>
</dbReference>
<proteinExistence type="predicted"/>
<reference evidence="1 2" key="1">
    <citation type="submission" date="2010-10" db="EMBL/GenBank/DDBJ databases">
        <title>The Genome Sequence of Bacteroides eggerthii strain 1_2_48FAA.</title>
        <authorList>
            <consortium name="The Broad Institute Genome Sequencing Platform"/>
            <person name="Ward D."/>
            <person name="Earl A."/>
            <person name="Feldgarden M."/>
            <person name="Young S.K."/>
            <person name="Gargeya S."/>
            <person name="Zeng Q."/>
            <person name="Alvarado L."/>
            <person name="Berlin A."/>
            <person name="Bochicchio J."/>
            <person name="Chapman S.B."/>
            <person name="Chen Z."/>
            <person name="Freedman E."/>
            <person name="Gellesch M."/>
            <person name="Goldberg J."/>
            <person name="Griggs A."/>
            <person name="Gujja S."/>
            <person name="Heilman E."/>
            <person name="Heiman D."/>
            <person name="Howarth C."/>
            <person name="Mehta T."/>
            <person name="Neiman D."/>
            <person name="Pearson M."/>
            <person name="Roberts A."/>
            <person name="Saif S."/>
            <person name="Shea T."/>
            <person name="Shenoy N."/>
            <person name="Sisk P."/>
            <person name="Stolte C."/>
            <person name="Sykes S."/>
            <person name="White J."/>
            <person name="Yandava C."/>
            <person name="Allen-Vercoe E."/>
            <person name="Ambrose C."/>
            <person name="Strauss J."/>
            <person name="Daigneault M."/>
            <person name="Haas B."/>
            <person name="Nusbaum C."/>
            <person name="Birren B."/>
        </authorList>
    </citation>
    <scope>NUCLEOTIDE SEQUENCE [LARGE SCALE GENOMIC DNA]</scope>
    <source>
        <strain evidence="1 2">1_2_48FAA</strain>
    </source>
</reference>
<comment type="caution">
    <text evidence="1">The sequence shown here is derived from an EMBL/GenBank/DDBJ whole genome shotgun (WGS) entry which is preliminary data.</text>
</comment>
<organism evidence="1 2">
    <name type="scientific">Bacteroides eggerthii 1_2_48FAA</name>
    <dbReference type="NCBI Taxonomy" id="665953"/>
    <lineage>
        <taxon>Bacteria</taxon>
        <taxon>Pseudomonadati</taxon>
        <taxon>Bacteroidota</taxon>
        <taxon>Bacteroidia</taxon>
        <taxon>Bacteroidales</taxon>
        <taxon>Bacteroidaceae</taxon>
        <taxon>Bacteroides</taxon>
    </lineage>
</organism>
<dbReference type="AlphaFoldDB" id="E5WXI1"/>
<name>E5WXI1_9BACE</name>